<organism evidence="2 3">
    <name type="scientific">Lepraria neglecta</name>
    <dbReference type="NCBI Taxonomy" id="209136"/>
    <lineage>
        <taxon>Eukaryota</taxon>
        <taxon>Fungi</taxon>
        <taxon>Dikarya</taxon>
        <taxon>Ascomycota</taxon>
        <taxon>Pezizomycotina</taxon>
        <taxon>Lecanoromycetes</taxon>
        <taxon>OSLEUM clade</taxon>
        <taxon>Lecanoromycetidae</taxon>
        <taxon>Lecanorales</taxon>
        <taxon>Lecanorineae</taxon>
        <taxon>Stereocaulaceae</taxon>
        <taxon>Lepraria</taxon>
    </lineage>
</organism>
<evidence type="ECO:0000256" key="1">
    <source>
        <dbReference type="SAM" id="MobiDB-lite"/>
    </source>
</evidence>
<feature type="compositionally biased region" description="Basic and acidic residues" evidence="1">
    <location>
        <begin position="103"/>
        <end position="115"/>
    </location>
</feature>
<sequence>MEYQKVGRGGAGNFYTQQDVEAVTKRATEDLEAQGNAPVASAEDVKRAQSDYASSGRGGAGNYASTAKLAAATAENTNVTPALQEAKPPEVGYCGRGGAGNYKGEDVEKRKEEERRASVIQEKAHQQVVKDVEAGLQEPQKAHLGSEKLEYGV</sequence>
<dbReference type="Pfam" id="PF12223">
    <property type="entry name" value="DUF3602"/>
    <property type="match status" value="1"/>
</dbReference>
<keyword evidence="3" id="KW-1185">Reference proteome</keyword>
<feature type="region of interest" description="Disordered" evidence="1">
    <location>
        <begin position="80"/>
        <end position="115"/>
    </location>
</feature>
<evidence type="ECO:0000313" key="2">
    <source>
        <dbReference type="EMBL" id="KAK3176075.1"/>
    </source>
</evidence>
<dbReference type="PANTHER" id="PTHR34693:SF5">
    <property type="match status" value="1"/>
</dbReference>
<feature type="region of interest" description="Disordered" evidence="1">
    <location>
        <begin position="25"/>
        <end position="62"/>
    </location>
</feature>
<dbReference type="InterPro" id="IPR053203">
    <property type="entry name" value="Cisplatin_resist-associated"/>
</dbReference>
<dbReference type="InterPro" id="IPR022024">
    <property type="entry name" value="DUF3602"/>
</dbReference>
<reference evidence="2" key="1">
    <citation type="submission" date="2022-11" db="EMBL/GenBank/DDBJ databases">
        <title>Chromosomal genome sequence assembly and mating type (MAT) locus characterization of the leprose asexual lichenized fungus Lepraria neglecta (Nyl.) Erichsen.</title>
        <authorList>
            <person name="Allen J.L."/>
            <person name="Pfeffer B."/>
        </authorList>
    </citation>
    <scope>NUCLEOTIDE SEQUENCE</scope>
    <source>
        <strain evidence="2">Allen 5258</strain>
    </source>
</reference>
<protein>
    <submittedName>
        <fullName evidence="2">Uncharacterized protein</fullName>
    </submittedName>
</protein>
<dbReference type="PANTHER" id="PTHR34693">
    <property type="entry name" value="PROTEIN PAR32"/>
    <property type="match status" value="1"/>
</dbReference>
<name>A0AAD9ZDJ3_9LECA</name>
<accession>A0AAD9ZDJ3</accession>
<gene>
    <name evidence="2" type="ORF">OEA41_007397</name>
</gene>
<dbReference type="Proteomes" id="UP001276659">
    <property type="component" value="Unassembled WGS sequence"/>
</dbReference>
<dbReference type="AlphaFoldDB" id="A0AAD9ZDJ3"/>
<evidence type="ECO:0000313" key="3">
    <source>
        <dbReference type="Proteomes" id="UP001276659"/>
    </source>
</evidence>
<proteinExistence type="predicted"/>
<dbReference type="EMBL" id="JASNWA010000004">
    <property type="protein sequence ID" value="KAK3176075.1"/>
    <property type="molecule type" value="Genomic_DNA"/>
</dbReference>
<comment type="caution">
    <text evidence="2">The sequence shown here is derived from an EMBL/GenBank/DDBJ whole genome shotgun (WGS) entry which is preliminary data.</text>
</comment>